<evidence type="ECO:0000256" key="10">
    <source>
        <dbReference type="ARBA" id="ARBA00023033"/>
    </source>
</evidence>
<evidence type="ECO:0000256" key="3">
    <source>
        <dbReference type="ARBA" id="ARBA00010617"/>
    </source>
</evidence>
<dbReference type="InterPro" id="IPR050182">
    <property type="entry name" value="Cytochrome_P450_fam2"/>
</dbReference>
<dbReference type="GO" id="GO:0020037">
    <property type="term" value="F:heme binding"/>
    <property type="evidence" value="ECO:0007669"/>
    <property type="project" value="InterPro"/>
</dbReference>
<dbReference type="Pfam" id="PF00067">
    <property type="entry name" value="p450"/>
    <property type="match status" value="1"/>
</dbReference>
<dbReference type="Proteomes" id="UP000694547">
    <property type="component" value="Chromosome 2"/>
</dbReference>
<evidence type="ECO:0000256" key="4">
    <source>
        <dbReference type="ARBA" id="ARBA00022617"/>
    </source>
</evidence>
<organism evidence="12 13">
    <name type="scientific">Peromyscus maniculatus bairdii</name>
    <name type="common">Prairie deer mouse</name>
    <dbReference type="NCBI Taxonomy" id="230844"/>
    <lineage>
        <taxon>Eukaryota</taxon>
        <taxon>Metazoa</taxon>
        <taxon>Chordata</taxon>
        <taxon>Craniata</taxon>
        <taxon>Vertebrata</taxon>
        <taxon>Euteleostomi</taxon>
        <taxon>Mammalia</taxon>
        <taxon>Eutheria</taxon>
        <taxon>Euarchontoglires</taxon>
        <taxon>Glires</taxon>
        <taxon>Rodentia</taxon>
        <taxon>Myomorpha</taxon>
        <taxon>Muroidea</taxon>
        <taxon>Cricetidae</taxon>
        <taxon>Neotominae</taxon>
        <taxon>Peromyscus</taxon>
    </lineage>
</organism>
<reference evidence="12" key="2">
    <citation type="submission" date="2025-08" db="UniProtKB">
        <authorList>
            <consortium name="Ensembl"/>
        </authorList>
    </citation>
    <scope>IDENTIFICATION</scope>
</reference>
<dbReference type="Ensembl" id="ENSPEMT00000033882.1">
    <property type="protein sequence ID" value="ENSPEMP00000035659.1"/>
    <property type="gene ID" value="ENSPEMG00000026151.1"/>
</dbReference>
<dbReference type="GeneTree" id="ENSGT00940000155417"/>
<evidence type="ECO:0000256" key="8">
    <source>
        <dbReference type="ARBA" id="ARBA00023002"/>
    </source>
</evidence>
<reference evidence="12" key="3">
    <citation type="submission" date="2025-09" db="UniProtKB">
        <authorList>
            <consortium name="Ensembl"/>
        </authorList>
    </citation>
    <scope>IDENTIFICATION</scope>
</reference>
<keyword evidence="13" id="KW-1185">Reference proteome</keyword>
<evidence type="ECO:0000256" key="11">
    <source>
        <dbReference type="ARBA" id="ARBA00023136"/>
    </source>
</evidence>
<dbReference type="InterPro" id="IPR002401">
    <property type="entry name" value="Cyt_P450_E_grp-I"/>
</dbReference>
<keyword evidence="7" id="KW-0492">Microsome</keyword>
<sequence>MYPDNTTSFNEENLIFSTLDLFLAGSETTSTTLRWALLYMALYPDVQEKVQTEIDRVIGHEKEVSLADQDAATNAATHEVQKMGNIIPLNVPREVTVDTMFAGFHLPKESELTLENNWPCLSCSFSSLLFCKNLPSSPQSMRS</sequence>
<comment type="cofactor">
    <cofactor evidence="1">
        <name>heme</name>
        <dbReference type="ChEBI" id="CHEBI:30413"/>
    </cofactor>
</comment>
<keyword evidence="6" id="KW-0256">Endoplasmic reticulum</keyword>
<accession>A0A8C8W4Q0</accession>
<dbReference type="SUPFAM" id="SSF48264">
    <property type="entry name" value="Cytochrome P450"/>
    <property type="match status" value="1"/>
</dbReference>
<keyword evidence="8" id="KW-0560">Oxidoreductase</keyword>
<evidence type="ECO:0000256" key="9">
    <source>
        <dbReference type="ARBA" id="ARBA00023004"/>
    </source>
</evidence>
<dbReference type="GO" id="GO:0005737">
    <property type="term" value="C:cytoplasm"/>
    <property type="evidence" value="ECO:0007669"/>
    <property type="project" value="TreeGrafter"/>
</dbReference>
<keyword evidence="5" id="KW-0479">Metal-binding</keyword>
<evidence type="ECO:0000256" key="2">
    <source>
        <dbReference type="ARBA" id="ARBA00004524"/>
    </source>
</evidence>
<dbReference type="PRINTS" id="PR00463">
    <property type="entry name" value="EP450I"/>
</dbReference>
<keyword evidence="9" id="KW-0408">Iron</keyword>
<proteinExistence type="inferred from homology"/>
<dbReference type="PANTHER" id="PTHR24300:SF177">
    <property type="entry name" value="CYTOCHROME P450 2J2"/>
    <property type="match status" value="1"/>
</dbReference>
<keyword evidence="11" id="KW-0472">Membrane</keyword>
<protein>
    <recommendedName>
        <fullName evidence="14">Cytochrome P450 2J6-like</fullName>
    </recommendedName>
</protein>
<dbReference type="AlphaFoldDB" id="A0A8C8W4Q0"/>
<dbReference type="Gene3D" id="1.10.630.10">
    <property type="entry name" value="Cytochrome P450"/>
    <property type="match status" value="1"/>
</dbReference>
<comment type="similarity">
    <text evidence="3">Belongs to the cytochrome P450 family.</text>
</comment>
<dbReference type="PANTHER" id="PTHR24300">
    <property type="entry name" value="CYTOCHROME P450 508A4-RELATED"/>
    <property type="match status" value="1"/>
</dbReference>
<reference evidence="12 13" key="1">
    <citation type="submission" date="2018-10" db="EMBL/GenBank/DDBJ databases">
        <title>Improved assembly of the deer mouse Peromyscus maniculatus genome.</title>
        <authorList>
            <person name="Lassance J.-M."/>
            <person name="Hoekstra H.E."/>
        </authorList>
    </citation>
    <scope>NUCLEOTIDE SEQUENCE [LARGE SCALE GENOMIC DNA]</scope>
</reference>
<evidence type="ECO:0000313" key="13">
    <source>
        <dbReference type="Proteomes" id="UP000694547"/>
    </source>
</evidence>
<dbReference type="GO" id="GO:0006805">
    <property type="term" value="P:xenobiotic metabolic process"/>
    <property type="evidence" value="ECO:0007669"/>
    <property type="project" value="TreeGrafter"/>
</dbReference>
<dbReference type="InterPro" id="IPR001128">
    <property type="entry name" value="Cyt_P450"/>
</dbReference>
<evidence type="ECO:0000256" key="6">
    <source>
        <dbReference type="ARBA" id="ARBA00022824"/>
    </source>
</evidence>
<evidence type="ECO:0008006" key="14">
    <source>
        <dbReference type="Google" id="ProtNLM"/>
    </source>
</evidence>
<dbReference type="GO" id="GO:0006082">
    <property type="term" value="P:organic acid metabolic process"/>
    <property type="evidence" value="ECO:0007669"/>
    <property type="project" value="TreeGrafter"/>
</dbReference>
<dbReference type="PRINTS" id="PR00385">
    <property type="entry name" value="P450"/>
</dbReference>
<dbReference type="InterPro" id="IPR036396">
    <property type="entry name" value="Cyt_P450_sf"/>
</dbReference>
<evidence type="ECO:0000256" key="1">
    <source>
        <dbReference type="ARBA" id="ARBA00001971"/>
    </source>
</evidence>
<keyword evidence="4" id="KW-0349">Heme</keyword>
<comment type="subcellular location">
    <subcellularLocation>
        <location evidence="2">Microsome membrane</location>
    </subcellularLocation>
</comment>
<dbReference type="GO" id="GO:0016712">
    <property type="term" value="F:oxidoreductase activity, acting on paired donors, with incorporation or reduction of molecular oxygen, reduced flavin or flavoprotein as one donor, and incorporation of one atom of oxygen"/>
    <property type="evidence" value="ECO:0007669"/>
    <property type="project" value="TreeGrafter"/>
</dbReference>
<dbReference type="GO" id="GO:0005506">
    <property type="term" value="F:iron ion binding"/>
    <property type="evidence" value="ECO:0007669"/>
    <property type="project" value="InterPro"/>
</dbReference>
<keyword evidence="10" id="KW-0503">Monooxygenase</keyword>
<evidence type="ECO:0000256" key="7">
    <source>
        <dbReference type="ARBA" id="ARBA00022848"/>
    </source>
</evidence>
<evidence type="ECO:0000256" key="5">
    <source>
        <dbReference type="ARBA" id="ARBA00022723"/>
    </source>
</evidence>
<evidence type="ECO:0000313" key="12">
    <source>
        <dbReference type="Ensembl" id="ENSPEMP00000035659.1"/>
    </source>
</evidence>
<name>A0A8C8W4Q0_PERMB</name>